<organism evidence="1 2">
    <name type="scientific">Volucribacter amazonae</name>
    <dbReference type="NCBI Taxonomy" id="256731"/>
    <lineage>
        <taxon>Bacteria</taxon>
        <taxon>Pseudomonadati</taxon>
        <taxon>Pseudomonadota</taxon>
        <taxon>Gammaproteobacteria</taxon>
        <taxon>Pasteurellales</taxon>
        <taxon>Pasteurellaceae</taxon>
        <taxon>Volucribacter</taxon>
    </lineage>
</organism>
<accession>A0A9X4SH58</accession>
<comment type="caution">
    <text evidence="1">The sequence shown here is derived from an EMBL/GenBank/DDBJ whole genome shotgun (WGS) entry which is preliminary data.</text>
</comment>
<reference evidence="1" key="1">
    <citation type="submission" date="2016-03" db="EMBL/GenBank/DDBJ databases">
        <title>Co-evolution between Pasteurellaceae and their hosts.</title>
        <authorList>
            <person name="Hansen M.J."/>
            <person name="Bojesen A.M."/>
            <person name="Planet P."/>
        </authorList>
    </citation>
    <scope>NUCLEOTIDE SEQUENCE</scope>
    <source>
        <strain evidence="1">146/S8/89</strain>
    </source>
</reference>
<dbReference type="RefSeq" id="WP_279571798.1">
    <property type="nucleotide sequence ID" value="NZ_LWID01000001.1"/>
</dbReference>
<gene>
    <name evidence="1" type="ORF">A6A20_01385</name>
</gene>
<keyword evidence="2" id="KW-1185">Reference proteome</keyword>
<sequence>MSGKTFKIFKIRNNLININFQDINLVKNIALKNFESDYILYDIPNKYISRYEGLYDTEIMYIFNKKSARDIINKLNLREISHFIDSSPFLLYGLICDYYKYFEQEREDFYYLYYTKFMGLFYVLAVSDMLDINHDYDQIYFISRLLDPDNYINQYYSSWDNVEINELISRFNNTQLYLISELIVYLDKNNICYMSDIAKEFWGYVNKNVL</sequence>
<proteinExistence type="predicted"/>
<dbReference type="Proteomes" id="UP001155500">
    <property type="component" value="Unassembled WGS sequence"/>
</dbReference>
<evidence type="ECO:0000313" key="1">
    <source>
        <dbReference type="EMBL" id="MDG6894312.1"/>
    </source>
</evidence>
<dbReference type="EMBL" id="LWID01000001">
    <property type="protein sequence ID" value="MDG6894312.1"/>
    <property type="molecule type" value="Genomic_DNA"/>
</dbReference>
<protein>
    <submittedName>
        <fullName evidence="1">Uncharacterized protein</fullName>
    </submittedName>
</protein>
<name>A0A9X4SH58_9PAST</name>
<dbReference type="AlphaFoldDB" id="A0A9X4SH58"/>
<evidence type="ECO:0000313" key="2">
    <source>
        <dbReference type="Proteomes" id="UP001155500"/>
    </source>
</evidence>